<evidence type="ECO:0000256" key="3">
    <source>
        <dbReference type="ARBA" id="ARBA00022502"/>
    </source>
</evidence>
<keyword evidence="8 10" id="KW-1133">Transmembrane helix</keyword>
<evidence type="ECO:0000256" key="4">
    <source>
        <dbReference type="ARBA" id="ARBA00022676"/>
    </source>
</evidence>
<organism evidence="11 12">
    <name type="scientific">Plantibacter flavus</name>
    <dbReference type="NCBI Taxonomy" id="150123"/>
    <lineage>
        <taxon>Bacteria</taxon>
        <taxon>Bacillati</taxon>
        <taxon>Actinomycetota</taxon>
        <taxon>Actinomycetes</taxon>
        <taxon>Micrococcales</taxon>
        <taxon>Microbacteriaceae</taxon>
        <taxon>Plantibacter</taxon>
    </lineage>
</organism>
<feature type="transmembrane region" description="Helical" evidence="10">
    <location>
        <begin position="179"/>
        <end position="212"/>
    </location>
</feature>
<dbReference type="AlphaFoldDB" id="A0A3N2C1G6"/>
<keyword evidence="12" id="KW-1185">Reference proteome</keyword>
<sequence length="391" mass="43370">MLRRWARLPWWGRITIVYVLSRLVTSAMFAVASLLQAPDSRFGAFPSLGTLAAGWDGQWYWWIATYGYPTQLPLDDAGRVAENAWAFMPVYPGVVKALSVVTFLPWPVMAVIVSLCCGLGAALLFHRLLRIRLGDERALFAVVLFCIAPLSALFQVAYAESMFLLLLTLALLLLVTRRYGWLLALIPVMAFTRPGVLAFSLLLGLHLIVRIVTRHRDPLARREVVLILAGGTLAAVAGFAWMVIAGIVTGTPEAYLETELAWRAAFIGEQPLVPFSAWIQGGQFWFGDGPGLVVVAAIFVGSVVLLFLPPVRRLGADLRLWVGSYLLYLFAVFFPQTSVFRLLVPVFPLLGAVAVPRNRWYRGGVVIVSLALQWCWIFVMYGLANAYWTIP</sequence>
<evidence type="ECO:0000256" key="10">
    <source>
        <dbReference type="SAM" id="Phobius"/>
    </source>
</evidence>
<dbReference type="InterPro" id="IPR007315">
    <property type="entry name" value="PIG-V/Gpi18"/>
</dbReference>
<keyword evidence="4" id="KW-0328">Glycosyltransferase</keyword>
<dbReference type="GO" id="GO:0031501">
    <property type="term" value="C:mannosyltransferase complex"/>
    <property type="evidence" value="ECO:0007669"/>
    <property type="project" value="TreeGrafter"/>
</dbReference>
<name>A0A3N2C1G6_9MICO</name>
<dbReference type="GO" id="GO:0004376">
    <property type="term" value="F:GPI mannosyltransferase activity"/>
    <property type="evidence" value="ECO:0007669"/>
    <property type="project" value="InterPro"/>
</dbReference>
<evidence type="ECO:0000256" key="5">
    <source>
        <dbReference type="ARBA" id="ARBA00022679"/>
    </source>
</evidence>
<dbReference type="UniPathway" id="UPA00196"/>
<dbReference type="GO" id="GO:0016020">
    <property type="term" value="C:membrane"/>
    <property type="evidence" value="ECO:0007669"/>
    <property type="project" value="GOC"/>
</dbReference>
<comment type="subcellular location">
    <subcellularLocation>
        <location evidence="1">Endoplasmic reticulum membrane</location>
        <topology evidence="1">Multi-pass membrane protein</topology>
    </subcellularLocation>
</comment>
<evidence type="ECO:0000256" key="9">
    <source>
        <dbReference type="ARBA" id="ARBA00023136"/>
    </source>
</evidence>
<dbReference type="GO" id="GO:0006506">
    <property type="term" value="P:GPI anchor biosynthetic process"/>
    <property type="evidence" value="ECO:0007669"/>
    <property type="project" value="UniProtKB-UniPathway"/>
</dbReference>
<evidence type="ECO:0000313" key="11">
    <source>
        <dbReference type="EMBL" id="ROR81335.1"/>
    </source>
</evidence>
<comment type="caution">
    <text evidence="11">The sequence shown here is derived from an EMBL/GenBank/DDBJ whole genome shotgun (WGS) entry which is preliminary data.</text>
</comment>
<dbReference type="PANTHER" id="PTHR12468">
    <property type="entry name" value="GPI MANNOSYLTRANSFERASE 2"/>
    <property type="match status" value="1"/>
</dbReference>
<keyword evidence="3" id="KW-0337">GPI-anchor biosynthesis</keyword>
<feature type="transmembrane region" description="Helical" evidence="10">
    <location>
        <begin position="12"/>
        <end position="35"/>
    </location>
</feature>
<feature type="transmembrane region" description="Helical" evidence="10">
    <location>
        <begin position="320"/>
        <end position="344"/>
    </location>
</feature>
<reference evidence="11 12" key="1">
    <citation type="submission" date="2018-11" db="EMBL/GenBank/DDBJ databases">
        <title>Sequencing the genomes of 1000 actinobacteria strains.</title>
        <authorList>
            <person name="Klenk H.-P."/>
        </authorList>
    </citation>
    <scope>NUCLEOTIDE SEQUENCE [LARGE SCALE GENOMIC DNA]</scope>
    <source>
        <strain evidence="11 12">DSM 14012</strain>
    </source>
</reference>
<evidence type="ECO:0008006" key="13">
    <source>
        <dbReference type="Google" id="ProtNLM"/>
    </source>
</evidence>
<dbReference type="PANTHER" id="PTHR12468:SF2">
    <property type="entry name" value="GPI MANNOSYLTRANSFERASE 2"/>
    <property type="match status" value="1"/>
</dbReference>
<evidence type="ECO:0000256" key="1">
    <source>
        <dbReference type="ARBA" id="ARBA00004477"/>
    </source>
</evidence>
<protein>
    <recommendedName>
        <fullName evidence="13">Mannosyltransferase PIG-V</fullName>
    </recommendedName>
</protein>
<feature type="transmembrane region" description="Helical" evidence="10">
    <location>
        <begin position="364"/>
        <end position="388"/>
    </location>
</feature>
<feature type="transmembrane region" description="Helical" evidence="10">
    <location>
        <begin position="138"/>
        <end position="159"/>
    </location>
</feature>
<feature type="transmembrane region" description="Helical" evidence="10">
    <location>
        <begin position="224"/>
        <end position="248"/>
    </location>
</feature>
<evidence type="ECO:0000256" key="8">
    <source>
        <dbReference type="ARBA" id="ARBA00022989"/>
    </source>
</evidence>
<evidence type="ECO:0000256" key="2">
    <source>
        <dbReference type="ARBA" id="ARBA00004687"/>
    </source>
</evidence>
<dbReference type="EMBL" id="RKHL01000001">
    <property type="protein sequence ID" value="ROR81335.1"/>
    <property type="molecule type" value="Genomic_DNA"/>
</dbReference>
<keyword evidence="9 10" id="KW-0472">Membrane</keyword>
<feature type="transmembrane region" description="Helical" evidence="10">
    <location>
        <begin position="291"/>
        <end position="308"/>
    </location>
</feature>
<comment type="pathway">
    <text evidence="2">Glycolipid biosynthesis; glycosylphosphatidylinositol-anchor biosynthesis.</text>
</comment>
<keyword evidence="7" id="KW-0256">Endoplasmic reticulum</keyword>
<keyword evidence="6 10" id="KW-0812">Transmembrane</keyword>
<evidence type="ECO:0000313" key="12">
    <source>
        <dbReference type="Proteomes" id="UP000266915"/>
    </source>
</evidence>
<evidence type="ECO:0000256" key="6">
    <source>
        <dbReference type="ARBA" id="ARBA00022692"/>
    </source>
</evidence>
<evidence type="ECO:0000256" key="7">
    <source>
        <dbReference type="ARBA" id="ARBA00022824"/>
    </source>
</evidence>
<dbReference type="Proteomes" id="UP000266915">
    <property type="component" value="Unassembled WGS sequence"/>
</dbReference>
<keyword evidence="5" id="KW-0808">Transferase</keyword>
<feature type="transmembrane region" description="Helical" evidence="10">
    <location>
        <begin position="106"/>
        <end position="126"/>
    </location>
</feature>
<proteinExistence type="predicted"/>
<gene>
    <name evidence="11" type="ORF">EDD42_1391</name>
</gene>
<accession>A0A3N2C1G6</accession>
<dbReference type="GO" id="GO:0000009">
    <property type="term" value="F:alpha-1,6-mannosyltransferase activity"/>
    <property type="evidence" value="ECO:0007669"/>
    <property type="project" value="InterPro"/>
</dbReference>